<dbReference type="EMBL" id="NSLI01000003">
    <property type="protein sequence ID" value="PAX08397.1"/>
    <property type="molecule type" value="Genomic_DNA"/>
</dbReference>
<feature type="transmembrane region" description="Helical" evidence="1">
    <location>
        <begin position="12"/>
        <end position="32"/>
    </location>
</feature>
<dbReference type="AlphaFoldDB" id="A0A2A2SGL4"/>
<keyword evidence="1" id="KW-1133">Transmembrane helix</keyword>
<keyword evidence="1" id="KW-0812">Transmembrane</keyword>
<keyword evidence="3" id="KW-1185">Reference proteome</keyword>
<accession>A0A2A2SGL4</accession>
<evidence type="ECO:0000256" key="1">
    <source>
        <dbReference type="SAM" id="Phobius"/>
    </source>
</evidence>
<organism evidence="2 3">
    <name type="scientific">Sphingomonas lenta</name>
    <dbReference type="NCBI Taxonomy" id="1141887"/>
    <lineage>
        <taxon>Bacteria</taxon>
        <taxon>Pseudomonadati</taxon>
        <taxon>Pseudomonadota</taxon>
        <taxon>Alphaproteobacteria</taxon>
        <taxon>Sphingomonadales</taxon>
        <taxon>Sphingomonadaceae</taxon>
        <taxon>Sphingomonas</taxon>
    </lineage>
</organism>
<protein>
    <submittedName>
        <fullName evidence="2">Uncharacterized protein</fullName>
    </submittedName>
</protein>
<sequence length="63" mass="5892">MRGQERVPIGEKCAVLAAYPGVGLGVGVGVGVGDGVGVGVGVGVGIVGASALDCMLGSPLLIS</sequence>
<gene>
    <name evidence="2" type="ORF">CKY28_11740</name>
</gene>
<evidence type="ECO:0000313" key="3">
    <source>
        <dbReference type="Proteomes" id="UP000218151"/>
    </source>
</evidence>
<proteinExistence type="predicted"/>
<reference evidence="3" key="1">
    <citation type="submission" date="2017-09" db="EMBL/GenBank/DDBJ databases">
        <authorList>
            <person name="Feng G."/>
            <person name="Zhu H."/>
        </authorList>
    </citation>
    <scope>NUCLEOTIDE SEQUENCE [LARGE SCALE GENOMIC DNA]</scope>
    <source>
        <strain evidence="3">1PNM-20</strain>
    </source>
</reference>
<keyword evidence="1" id="KW-0472">Membrane</keyword>
<comment type="caution">
    <text evidence="2">The sequence shown here is derived from an EMBL/GenBank/DDBJ whole genome shotgun (WGS) entry which is preliminary data.</text>
</comment>
<dbReference type="Proteomes" id="UP000218151">
    <property type="component" value="Unassembled WGS sequence"/>
</dbReference>
<feature type="transmembrane region" description="Helical" evidence="1">
    <location>
        <begin position="38"/>
        <end position="62"/>
    </location>
</feature>
<name>A0A2A2SGL4_9SPHN</name>
<evidence type="ECO:0000313" key="2">
    <source>
        <dbReference type="EMBL" id="PAX08397.1"/>
    </source>
</evidence>